<sequence>MASEDHSYYDKVIHTIDAMSKVLEDDSLVQLYKEQCKQMIRSFMQVRDVLGERKDMKTDNRFWAILKELYRQTFEANAVLDSCCCKVDVKQDGKTVRYSWLQVALTQGEEMVFKVIWDDLNWCLGLVAEVGHPNEITEEQPRAYSYSTKLTDMDSKLIDADKSDLKNRLEEFLEHGPPAGATQKRDRELATFLLARLNNEQQYIRFGNCCDSDNVWSRKQTLNYLGPCVTATDWLGVRLARKAFINQQAGDFSVERDIMAPLNHPNVVRFITCSDRDGDPAILMECVETTLEIYLEQRAKKYAAQPSGMLGRISFSAGLNILEVVDLMYNIAFVMAYLHGNGVAHCDIKPSNLLVNPCKVPGFDGYVQVKIADFGVSKAGLDEDSLRDSSKKSRGTTIYRAPELNGKPKNVDLKKADMFSYALTCWHILHGKAPFAKMPVSTLHQDLLRGTRPEIDSGVPNMLADLIRRCWCTKPQERPTFSEVSLLLQRYKEELLLGVVPLESISVPENKAKRRWKVFQSSFKIVKTLAMQILPPQTSRNAKQGDSYTFPGDLTSNCKSEIAEEETTSGPSHSFFRQSHVLGCFSRPEPRDDFPAYPGSD</sequence>
<dbReference type="SUPFAM" id="SSF56112">
    <property type="entry name" value="Protein kinase-like (PK-like)"/>
    <property type="match status" value="1"/>
</dbReference>
<dbReference type="GO" id="GO:0005524">
    <property type="term" value="F:ATP binding"/>
    <property type="evidence" value="ECO:0007669"/>
    <property type="project" value="InterPro"/>
</dbReference>
<dbReference type="InterPro" id="IPR008271">
    <property type="entry name" value="Ser/Thr_kinase_AS"/>
</dbReference>
<dbReference type="GO" id="GO:0004674">
    <property type="term" value="F:protein serine/threonine kinase activity"/>
    <property type="evidence" value="ECO:0007669"/>
    <property type="project" value="TreeGrafter"/>
</dbReference>
<dbReference type="InterPro" id="IPR000719">
    <property type="entry name" value="Prot_kinase_dom"/>
</dbReference>
<evidence type="ECO:0000313" key="2">
    <source>
        <dbReference type="EMBL" id="KAG0560886.1"/>
    </source>
</evidence>
<dbReference type="PANTHER" id="PTHR44329">
    <property type="entry name" value="SERINE/THREONINE-PROTEIN KINASE TNNI3K-RELATED"/>
    <property type="match status" value="1"/>
</dbReference>
<dbReference type="AlphaFoldDB" id="A0A8T0GMW6"/>
<protein>
    <recommendedName>
        <fullName evidence="1">Protein kinase domain-containing protein</fullName>
    </recommendedName>
</protein>
<dbReference type="Proteomes" id="UP000822688">
    <property type="component" value="Chromosome 9"/>
</dbReference>
<organism evidence="2 3">
    <name type="scientific">Ceratodon purpureus</name>
    <name type="common">Fire moss</name>
    <name type="synonym">Dicranum purpureum</name>
    <dbReference type="NCBI Taxonomy" id="3225"/>
    <lineage>
        <taxon>Eukaryota</taxon>
        <taxon>Viridiplantae</taxon>
        <taxon>Streptophyta</taxon>
        <taxon>Embryophyta</taxon>
        <taxon>Bryophyta</taxon>
        <taxon>Bryophytina</taxon>
        <taxon>Bryopsida</taxon>
        <taxon>Dicranidae</taxon>
        <taxon>Pseudoditrichales</taxon>
        <taxon>Ditrichaceae</taxon>
        <taxon>Ceratodon</taxon>
    </lineage>
</organism>
<dbReference type="SMART" id="SM00220">
    <property type="entry name" value="S_TKc"/>
    <property type="match status" value="1"/>
</dbReference>
<dbReference type="PANTHER" id="PTHR44329:SF260">
    <property type="entry name" value="PROTEIN KINASE DOMAIN-CONTAINING PROTEIN"/>
    <property type="match status" value="1"/>
</dbReference>
<name>A0A8T0GMW6_CERPU</name>
<evidence type="ECO:0000259" key="1">
    <source>
        <dbReference type="PROSITE" id="PS50011"/>
    </source>
</evidence>
<dbReference type="EMBL" id="CM026430">
    <property type="protein sequence ID" value="KAG0560886.1"/>
    <property type="molecule type" value="Genomic_DNA"/>
</dbReference>
<dbReference type="InterPro" id="IPR011009">
    <property type="entry name" value="Kinase-like_dom_sf"/>
</dbReference>
<dbReference type="PROSITE" id="PS50011">
    <property type="entry name" value="PROTEIN_KINASE_DOM"/>
    <property type="match status" value="1"/>
</dbReference>
<dbReference type="PROSITE" id="PS00108">
    <property type="entry name" value="PROTEIN_KINASE_ST"/>
    <property type="match status" value="1"/>
</dbReference>
<evidence type="ECO:0000313" key="3">
    <source>
        <dbReference type="Proteomes" id="UP000822688"/>
    </source>
</evidence>
<comment type="caution">
    <text evidence="2">The sequence shown here is derived from an EMBL/GenBank/DDBJ whole genome shotgun (WGS) entry which is preliminary data.</text>
</comment>
<dbReference type="InterPro" id="IPR051681">
    <property type="entry name" value="Ser/Thr_Kinases-Pseudokinases"/>
</dbReference>
<gene>
    <name evidence="2" type="ORF">KC19_9G022000</name>
</gene>
<dbReference type="Pfam" id="PF07714">
    <property type="entry name" value="PK_Tyr_Ser-Thr"/>
    <property type="match status" value="1"/>
</dbReference>
<proteinExistence type="predicted"/>
<keyword evidence="3" id="KW-1185">Reference proteome</keyword>
<dbReference type="InterPro" id="IPR001245">
    <property type="entry name" value="Ser-Thr/Tyr_kinase_cat_dom"/>
</dbReference>
<reference evidence="2" key="1">
    <citation type="submission" date="2020-06" db="EMBL/GenBank/DDBJ databases">
        <title>WGS assembly of Ceratodon purpureus strain R40.</title>
        <authorList>
            <person name="Carey S.B."/>
            <person name="Jenkins J."/>
            <person name="Shu S."/>
            <person name="Lovell J.T."/>
            <person name="Sreedasyam A."/>
            <person name="Maumus F."/>
            <person name="Tiley G.P."/>
            <person name="Fernandez-Pozo N."/>
            <person name="Barry K."/>
            <person name="Chen C."/>
            <person name="Wang M."/>
            <person name="Lipzen A."/>
            <person name="Daum C."/>
            <person name="Saski C.A."/>
            <person name="Payton A.C."/>
            <person name="Mcbreen J.C."/>
            <person name="Conrad R.E."/>
            <person name="Kollar L.M."/>
            <person name="Olsson S."/>
            <person name="Huttunen S."/>
            <person name="Landis J.B."/>
            <person name="Wickett N.J."/>
            <person name="Johnson M.G."/>
            <person name="Rensing S.A."/>
            <person name="Grimwood J."/>
            <person name="Schmutz J."/>
            <person name="Mcdaniel S.F."/>
        </authorList>
    </citation>
    <scope>NUCLEOTIDE SEQUENCE</scope>
    <source>
        <strain evidence="2">R40</strain>
    </source>
</reference>
<accession>A0A8T0GMW6</accession>
<dbReference type="Gene3D" id="1.10.510.10">
    <property type="entry name" value="Transferase(Phosphotransferase) domain 1"/>
    <property type="match status" value="1"/>
</dbReference>
<feature type="domain" description="Protein kinase" evidence="1">
    <location>
        <begin position="167"/>
        <end position="496"/>
    </location>
</feature>